<dbReference type="EMBL" id="JAYERP010000001">
    <property type="protein sequence ID" value="MEA3569813.1"/>
    <property type="molecule type" value="Genomic_DNA"/>
</dbReference>
<evidence type="ECO:0000256" key="2">
    <source>
        <dbReference type="SAM" id="MobiDB-lite"/>
    </source>
</evidence>
<dbReference type="Proteomes" id="UP001292216">
    <property type="component" value="Unassembled WGS sequence"/>
</dbReference>
<reference evidence="5 6" key="1">
    <citation type="submission" date="2023-12" db="EMBL/GenBank/DDBJ databases">
        <title>Whole genome sequencing of Paenibacillus phoenicis isolated from the Phoenix Mars Lander spacecraft assembly facility.</title>
        <authorList>
            <person name="Garcia A."/>
            <person name="Venkateswaran K."/>
        </authorList>
    </citation>
    <scope>NUCLEOTIDE SEQUENCE [LARGE SCALE GENOMIC DNA]</scope>
    <source>
        <strain evidence="5 6">3PO2SA</strain>
    </source>
</reference>
<evidence type="ECO:0000313" key="6">
    <source>
        <dbReference type="Proteomes" id="UP001292216"/>
    </source>
</evidence>
<dbReference type="Gene3D" id="2.60.40.3500">
    <property type="match status" value="1"/>
</dbReference>
<dbReference type="CDD" id="cd02696">
    <property type="entry name" value="MurNAc-LAA"/>
    <property type="match status" value="1"/>
</dbReference>
<feature type="domain" description="MurNAc-LAA" evidence="4">
    <location>
        <begin position="375"/>
        <end position="482"/>
    </location>
</feature>
<evidence type="ECO:0000313" key="5">
    <source>
        <dbReference type="EMBL" id="MEA3569813.1"/>
    </source>
</evidence>
<proteinExistence type="predicted"/>
<protein>
    <submittedName>
        <fullName evidence="5">N-acetylmuramoyl-L-alanine amidase family protein</fullName>
    </submittedName>
</protein>
<dbReference type="InterPro" id="IPR012854">
    <property type="entry name" value="Cu_amine_oxidase-like_N"/>
</dbReference>
<gene>
    <name evidence="5" type="ORF">U9M73_07345</name>
</gene>
<feature type="signal peptide" evidence="3">
    <location>
        <begin position="1"/>
        <end position="20"/>
    </location>
</feature>
<evidence type="ECO:0000259" key="4">
    <source>
        <dbReference type="SMART" id="SM00646"/>
    </source>
</evidence>
<feature type="chain" id="PRO_5045804879" evidence="3">
    <location>
        <begin position="21"/>
        <end position="488"/>
    </location>
</feature>
<accession>A0ABU5PIV1</accession>
<organism evidence="5 6">
    <name type="scientific">Paenibacillus phoenicis</name>
    <dbReference type="NCBI Taxonomy" id="554117"/>
    <lineage>
        <taxon>Bacteria</taxon>
        <taxon>Bacillati</taxon>
        <taxon>Bacillota</taxon>
        <taxon>Bacilli</taxon>
        <taxon>Bacillales</taxon>
        <taxon>Paenibacillaceae</taxon>
        <taxon>Paenibacillus</taxon>
    </lineage>
</organism>
<feature type="region of interest" description="Disordered" evidence="2">
    <location>
        <begin position="144"/>
        <end position="182"/>
    </location>
</feature>
<dbReference type="Pfam" id="PF01520">
    <property type="entry name" value="Amidase_3"/>
    <property type="match status" value="1"/>
</dbReference>
<dbReference type="InterPro" id="IPR002508">
    <property type="entry name" value="MurNAc-LAA_cat"/>
</dbReference>
<dbReference type="RefSeq" id="WP_323076681.1">
    <property type="nucleotide sequence ID" value="NZ_CBCSKM010000003.1"/>
</dbReference>
<dbReference type="SMART" id="SM00646">
    <property type="entry name" value="Ami_3"/>
    <property type="match status" value="1"/>
</dbReference>
<feature type="compositionally biased region" description="Gly residues" evidence="2">
    <location>
        <begin position="149"/>
        <end position="169"/>
    </location>
</feature>
<dbReference type="SUPFAM" id="SSF55383">
    <property type="entry name" value="Copper amine oxidase, domain N"/>
    <property type="match status" value="1"/>
</dbReference>
<keyword evidence="1" id="KW-0378">Hydrolase</keyword>
<evidence type="ECO:0000256" key="1">
    <source>
        <dbReference type="ARBA" id="ARBA00022801"/>
    </source>
</evidence>
<dbReference type="PANTHER" id="PTHR30404:SF0">
    <property type="entry name" value="N-ACETYLMURAMOYL-L-ALANINE AMIDASE AMIC"/>
    <property type="match status" value="1"/>
</dbReference>
<dbReference type="InterPro" id="IPR021731">
    <property type="entry name" value="AMIN_dom"/>
</dbReference>
<name>A0ABU5PIV1_9BACL</name>
<evidence type="ECO:0000256" key="3">
    <source>
        <dbReference type="SAM" id="SignalP"/>
    </source>
</evidence>
<dbReference type="Gene3D" id="3.40.630.40">
    <property type="entry name" value="Zn-dependent exopeptidases"/>
    <property type="match status" value="1"/>
</dbReference>
<dbReference type="Gene3D" id="3.30.457.10">
    <property type="entry name" value="Copper amine oxidase-like, N-terminal domain"/>
    <property type="match status" value="1"/>
</dbReference>
<dbReference type="InterPro" id="IPR036582">
    <property type="entry name" value="Mao_N_sf"/>
</dbReference>
<keyword evidence="3" id="KW-0732">Signal</keyword>
<comment type="caution">
    <text evidence="5">The sequence shown here is derived from an EMBL/GenBank/DDBJ whole genome shotgun (WGS) entry which is preliminary data.</text>
</comment>
<sequence>MKKKSLVTLMFAWLLLFVMAQTGHAASGITSIYLDGKALALPENGQVQNVNGNVMIPIRVVAEELGFDVNYEKKTRTVTIKQSGTTLILVINQTTASVNGSEVKLPVAPKLAQDTTLVPMRFVGEQMGLQVAWDNTAKAAYLTTPSSGSGSGNTGNAGSGNNTGNGNGTDGQQPGTVVPPADTSNLAKVTGIAFDNNSLMIAVDKNVTPNIFTMSGPERLVIDLPQAQFAEALAGGAPLDASKSGSIEVTEYPDVSKVRYALFSNNPSTVRIVLDLNHKVNYQLVNENDGLIFVNLNSESSQGGGTSGGSGKKTVVLDAGHGGSDPGAISVTKKKEKDFNLAVVLKVKELLKNDPNINLVLTRESDTYPTLSDRVKIAENVKADIFISVHANSGSASASGVETYYTRAASLDLAKVMHKHLVQASGLADRKVRTQSLHVTRETTMPAVLLECGYLSNKNDDALLATDEYRSRVAQGIVDGIKEYLGLQ</sequence>
<dbReference type="Pfam" id="PF07833">
    <property type="entry name" value="Cu_amine_oxidN1"/>
    <property type="match status" value="1"/>
</dbReference>
<dbReference type="InterPro" id="IPR050695">
    <property type="entry name" value="N-acetylmuramoyl_amidase_3"/>
</dbReference>
<dbReference type="Pfam" id="PF11741">
    <property type="entry name" value="AMIN"/>
    <property type="match status" value="1"/>
</dbReference>
<dbReference type="PANTHER" id="PTHR30404">
    <property type="entry name" value="N-ACETYLMURAMOYL-L-ALANINE AMIDASE"/>
    <property type="match status" value="1"/>
</dbReference>
<keyword evidence="6" id="KW-1185">Reference proteome</keyword>
<dbReference type="SUPFAM" id="SSF53187">
    <property type="entry name" value="Zn-dependent exopeptidases"/>
    <property type="match status" value="1"/>
</dbReference>